<organism evidence="2 3">
    <name type="scientific">Pseudomonas monteilii</name>
    <dbReference type="NCBI Taxonomy" id="76759"/>
    <lineage>
        <taxon>Bacteria</taxon>
        <taxon>Pseudomonadati</taxon>
        <taxon>Pseudomonadota</taxon>
        <taxon>Gammaproteobacteria</taxon>
        <taxon>Pseudomonadales</taxon>
        <taxon>Pseudomonadaceae</taxon>
        <taxon>Pseudomonas</taxon>
    </lineage>
</organism>
<evidence type="ECO:0000313" key="3">
    <source>
        <dbReference type="Proteomes" id="UP000464593"/>
    </source>
</evidence>
<feature type="domain" description="N-acetyltransferase" evidence="1">
    <location>
        <begin position="24"/>
        <end position="211"/>
    </location>
</feature>
<name>A0AAE6RCZ8_9PSED</name>
<dbReference type="Gene3D" id="3.40.630.30">
    <property type="match status" value="1"/>
</dbReference>
<dbReference type="GO" id="GO:0016747">
    <property type="term" value="F:acyltransferase activity, transferring groups other than amino-acyl groups"/>
    <property type="evidence" value="ECO:0007669"/>
    <property type="project" value="InterPro"/>
</dbReference>
<dbReference type="EMBL" id="CP040324">
    <property type="protein sequence ID" value="QHB28563.1"/>
    <property type="molecule type" value="Genomic_DNA"/>
</dbReference>
<dbReference type="InterPro" id="IPR016181">
    <property type="entry name" value="Acyl_CoA_acyltransferase"/>
</dbReference>
<proteinExistence type="predicted"/>
<dbReference type="InterPro" id="IPR000182">
    <property type="entry name" value="GNAT_dom"/>
</dbReference>
<dbReference type="CDD" id="cd04301">
    <property type="entry name" value="NAT_SF"/>
    <property type="match status" value="1"/>
</dbReference>
<evidence type="ECO:0000313" key="2">
    <source>
        <dbReference type="EMBL" id="QHB28563.1"/>
    </source>
</evidence>
<dbReference type="Pfam" id="PF00583">
    <property type="entry name" value="Acetyltransf_1"/>
    <property type="match status" value="1"/>
</dbReference>
<dbReference type="SUPFAM" id="SSF55729">
    <property type="entry name" value="Acyl-CoA N-acyltransferases (Nat)"/>
    <property type="match status" value="1"/>
</dbReference>
<evidence type="ECO:0000259" key="1">
    <source>
        <dbReference type="PROSITE" id="PS51186"/>
    </source>
</evidence>
<protein>
    <submittedName>
        <fullName evidence="2">Fha domain-containing protein</fullName>
    </submittedName>
</protein>
<accession>A0AAE6RCZ8</accession>
<dbReference type="AlphaFoldDB" id="A0AAE6RCZ8"/>
<gene>
    <name evidence="2" type="ORF">TCK1_3217</name>
</gene>
<sequence length="211" mass="23150">MRYAQPLQASAPADGRKTAGGNIVFVRPIAANEWRLYRSLRLRALRESPDAFASTYEREAIRSYDDWEARIAAAATSPGAQAFFAFQHGEPCGLVWCKSSEAEPDVVEVFQMGVDPVSRGIGAGRALLASAIDWAESRGRGIPTPGILRADDRLQQGPPAPVDRFQTWRSANPGALRQPSGLHHLLRRLAPECTARGVRGPQRYQRLSVCD</sequence>
<dbReference type="Proteomes" id="UP000464593">
    <property type="component" value="Chromosome"/>
</dbReference>
<dbReference type="PROSITE" id="PS51186">
    <property type="entry name" value="GNAT"/>
    <property type="match status" value="1"/>
</dbReference>
<reference evidence="2 3" key="1">
    <citation type="submission" date="2019-05" db="EMBL/GenBank/DDBJ databases">
        <title>Complete genome sequence of Pseudomonas Pseudomonas resinovorans.</title>
        <authorList>
            <person name="Chen H.-P."/>
        </authorList>
    </citation>
    <scope>NUCLEOTIDE SEQUENCE [LARGE SCALE GENOMIC DNA]</scope>
    <source>
        <strain evidence="2 3">TCU-CK1</strain>
    </source>
</reference>